<organism evidence="3 4">
    <name type="scientific">Ruminiclostridium herbifermentans</name>
    <dbReference type="NCBI Taxonomy" id="2488810"/>
    <lineage>
        <taxon>Bacteria</taxon>
        <taxon>Bacillati</taxon>
        <taxon>Bacillota</taxon>
        <taxon>Clostridia</taxon>
        <taxon>Eubacteriales</taxon>
        <taxon>Oscillospiraceae</taxon>
        <taxon>Ruminiclostridium</taxon>
    </lineage>
</organism>
<dbReference type="RefSeq" id="WP_137695868.1">
    <property type="nucleotide sequence ID" value="NZ_CP061336.1"/>
</dbReference>
<dbReference type="SUPFAM" id="SSF53335">
    <property type="entry name" value="S-adenosyl-L-methionine-dependent methyltransferases"/>
    <property type="match status" value="1"/>
</dbReference>
<dbReference type="PANTHER" id="PTHR43542:SF1">
    <property type="entry name" value="METHYLTRANSFERASE"/>
    <property type="match status" value="1"/>
</dbReference>
<evidence type="ECO:0000256" key="1">
    <source>
        <dbReference type="ARBA" id="ARBA00022603"/>
    </source>
</evidence>
<dbReference type="Proteomes" id="UP000306409">
    <property type="component" value="Chromosome"/>
</dbReference>
<evidence type="ECO:0000313" key="4">
    <source>
        <dbReference type="Proteomes" id="UP000306409"/>
    </source>
</evidence>
<dbReference type="InterPro" id="IPR004398">
    <property type="entry name" value="RNA_MeTrfase_RsmD"/>
</dbReference>
<dbReference type="Pfam" id="PF03602">
    <property type="entry name" value="Cons_hypoth95"/>
    <property type="match status" value="1"/>
</dbReference>
<dbReference type="PIRSF" id="PIRSF004553">
    <property type="entry name" value="CHP00095"/>
    <property type="match status" value="1"/>
</dbReference>
<dbReference type="InterPro" id="IPR002052">
    <property type="entry name" value="DNA_methylase_N6_adenine_CS"/>
</dbReference>
<accession>A0A4U7JI41</accession>
<keyword evidence="4" id="KW-1185">Reference proteome</keyword>
<reference evidence="3 4" key="1">
    <citation type="submission" date="2020-09" db="EMBL/GenBank/DDBJ databases">
        <title>Characterization and genome sequencing of Ruminiclostridium sp. nov. MA18.</title>
        <authorList>
            <person name="Rettenmaier R."/>
            <person name="Kowollik M.-L."/>
            <person name="Liebl W."/>
            <person name="Zverlov V."/>
        </authorList>
    </citation>
    <scope>NUCLEOTIDE SEQUENCE [LARGE SCALE GENOMIC DNA]</scope>
    <source>
        <strain evidence="3 4">MA18</strain>
    </source>
</reference>
<dbReference type="OrthoDB" id="9803017at2"/>
<dbReference type="AlphaFoldDB" id="A0A4U7JI41"/>
<dbReference type="NCBIfam" id="TIGR00095">
    <property type="entry name" value="16S rRNA (guanine(966)-N(2))-methyltransferase RsmD"/>
    <property type="match status" value="1"/>
</dbReference>
<evidence type="ECO:0000256" key="2">
    <source>
        <dbReference type="ARBA" id="ARBA00022679"/>
    </source>
</evidence>
<proteinExistence type="predicted"/>
<dbReference type="PROSITE" id="PS00092">
    <property type="entry name" value="N6_MTASE"/>
    <property type="match status" value="1"/>
</dbReference>
<dbReference type="KEGG" id="rher:EHE19_011160"/>
<dbReference type="EMBL" id="CP061336">
    <property type="protein sequence ID" value="QNU65487.1"/>
    <property type="molecule type" value="Genomic_DNA"/>
</dbReference>
<dbReference type="GO" id="GO:0003676">
    <property type="term" value="F:nucleic acid binding"/>
    <property type="evidence" value="ECO:0007669"/>
    <property type="project" value="InterPro"/>
</dbReference>
<protein>
    <submittedName>
        <fullName evidence="3">16S rRNA (Guanine(966)-N(2))-methyltransferase RsmD</fullName>
        <ecNumber evidence="3">2.1.1.171</ecNumber>
    </submittedName>
</protein>
<dbReference type="EC" id="2.1.1.171" evidence="3"/>
<sequence length="191" mass="21280">MKEESKVRVISGSARGLKLAALEGMNTRPTTDRVKENLFNILAPYIEEDSKILDLFAGSGALGIEALSRGAKSAVFCDNNDKSIDIIKNNIKKARLIDKSEVFLGEAQLILKKLSHMGKKFDIIFLDPPYSKGIIPDILTELEKMGILENKIIIVAETDVEDLLPEETETLLVSRKQIYGNTKLTFYKHKG</sequence>
<name>A0A4U7JI41_9FIRM</name>
<keyword evidence="1 3" id="KW-0489">Methyltransferase</keyword>
<gene>
    <name evidence="3" type="primary">rsmD</name>
    <name evidence="3" type="ORF">EHE19_011160</name>
</gene>
<keyword evidence="2 3" id="KW-0808">Transferase</keyword>
<dbReference type="Gene3D" id="3.40.50.150">
    <property type="entry name" value="Vaccinia Virus protein VP39"/>
    <property type="match status" value="1"/>
</dbReference>
<evidence type="ECO:0000313" key="3">
    <source>
        <dbReference type="EMBL" id="QNU65487.1"/>
    </source>
</evidence>
<dbReference type="CDD" id="cd02440">
    <property type="entry name" value="AdoMet_MTases"/>
    <property type="match status" value="1"/>
</dbReference>
<dbReference type="InterPro" id="IPR029063">
    <property type="entry name" value="SAM-dependent_MTases_sf"/>
</dbReference>
<dbReference type="GO" id="GO:0052913">
    <property type="term" value="F:16S rRNA (guanine(966)-N(2))-methyltransferase activity"/>
    <property type="evidence" value="ECO:0007669"/>
    <property type="project" value="UniProtKB-EC"/>
</dbReference>
<dbReference type="PANTHER" id="PTHR43542">
    <property type="entry name" value="METHYLTRANSFERASE"/>
    <property type="match status" value="1"/>
</dbReference>